<reference evidence="2" key="1">
    <citation type="submission" date="2024-03" db="EMBL/GenBank/DDBJ databases">
        <title>WGS assembly of Saponaria officinalis var. Norfolk2.</title>
        <authorList>
            <person name="Jenkins J."/>
            <person name="Shu S."/>
            <person name="Grimwood J."/>
            <person name="Barry K."/>
            <person name="Goodstein D."/>
            <person name="Schmutz J."/>
            <person name="Leebens-Mack J."/>
            <person name="Osbourn A."/>
        </authorList>
    </citation>
    <scope>NUCLEOTIDE SEQUENCE [LARGE SCALE GENOMIC DNA]</scope>
    <source>
        <strain evidence="2">JIC</strain>
    </source>
</reference>
<evidence type="ECO:0000313" key="2">
    <source>
        <dbReference type="EMBL" id="KAK9689077.1"/>
    </source>
</evidence>
<organism evidence="2 3">
    <name type="scientific">Saponaria officinalis</name>
    <name type="common">Common soapwort</name>
    <name type="synonym">Lychnis saponaria</name>
    <dbReference type="NCBI Taxonomy" id="3572"/>
    <lineage>
        <taxon>Eukaryota</taxon>
        <taxon>Viridiplantae</taxon>
        <taxon>Streptophyta</taxon>
        <taxon>Embryophyta</taxon>
        <taxon>Tracheophyta</taxon>
        <taxon>Spermatophyta</taxon>
        <taxon>Magnoliopsida</taxon>
        <taxon>eudicotyledons</taxon>
        <taxon>Gunneridae</taxon>
        <taxon>Pentapetalae</taxon>
        <taxon>Caryophyllales</taxon>
        <taxon>Caryophyllaceae</taxon>
        <taxon>Caryophylleae</taxon>
        <taxon>Saponaria</taxon>
    </lineage>
</organism>
<name>A0AAW1IIA3_SAPOF</name>
<comment type="caution">
    <text evidence="2">The sequence shown here is derived from an EMBL/GenBank/DDBJ whole genome shotgun (WGS) entry which is preliminary data.</text>
</comment>
<gene>
    <name evidence="2" type="ORF">RND81_09G033800</name>
</gene>
<proteinExistence type="predicted"/>
<dbReference type="Proteomes" id="UP001443914">
    <property type="component" value="Unassembled WGS sequence"/>
</dbReference>
<dbReference type="PANTHER" id="PTHR36365:SF1">
    <property type="entry name" value="OS05G0500400 PROTEIN"/>
    <property type="match status" value="1"/>
</dbReference>
<accession>A0AAW1IIA3</accession>
<protein>
    <recommendedName>
        <fullName evidence="1">DUF1995 domain-containing protein</fullName>
    </recommendedName>
</protein>
<evidence type="ECO:0000259" key="1">
    <source>
        <dbReference type="Pfam" id="PF09353"/>
    </source>
</evidence>
<keyword evidence="3" id="KW-1185">Reference proteome</keyword>
<evidence type="ECO:0000313" key="3">
    <source>
        <dbReference type="Proteomes" id="UP001443914"/>
    </source>
</evidence>
<dbReference type="EMBL" id="JBDFQZ010000009">
    <property type="protein sequence ID" value="KAK9689077.1"/>
    <property type="molecule type" value="Genomic_DNA"/>
</dbReference>
<dbReference type="PANTHER" id="PTHR36365">
    <property type="entry name" value="OS05G0500400 PROTEIN"/>
    <property type="match status" value="1"/>
</dbReference>
<dbReference type="AlphaFoldDB" id="A0AAW1IIA3"/>
<sequence length="339" mass="37974">MSSNLLKTNIHSTKFSPPYISSKIPSYSFISISKKSPVTPFLHYRPLKTIKIQLFRVHSSISSSPTPPTSKEDAVLQAKLSLSAALQKPLNNLKLTGKIIKQKQPRFRVEIPVIDDSADSLGQLSFEIFRNIQVKKKGSTVKMLLIWPNDITLESGIKAFNKSPTYVEVQHVELNTVMTVDNRILNSADVAVFLAPNSSQLTAMKLVSENLFPRPLVLFNPKWAFEEEDGFGESRKFVGSFDVVYAFLGLEVRGLLSKRKGVVFKFVRDGVVSGEKWNVLVEDEEQGNRLKVVSRFETRPSITEVENVLYNLMAVNSPITKSAKFLRDLVSNVTGKKPS</sequence>
<feature type="domain" description="DUF1995" evidence="1">
    <location>
        <begin position="68"/>
        <end position="307"/>
    </location>
</feature>
<dbReference type="Pfam" id="PF09353">
    <property type="entry name" value="DUF1995"/>
    <property type="match status" value="1"/>
</dbReference>
<dbReference type="GO" id="GO:0009507">
    <property type="term" value="C:chloroplast"/>
    <property type="evidence" value="ECO:0007669"/>
    <property type="project" value="TreeGrafter"/>
</dbReference>
<dbReference type="InterPro" id="IPR018962">
    <property type="entry name" value="DUF1995"/>
</dbReference>